<evidence type="ECO:0000313" key="2">
    <source>
        <dbReference type="EMBL" id="EHQ63366.1"/>
    </source>
</evidence>
<dbReference type="AlphaFoldDB" id="H3SC74"/>
<dbReference type="Proteomes" id="UP000003900">
    <property type="component" value="Unassembled WGS sequence"/>
</dbReference>
<name>H3SC74_9BACL</name>
<evidence type="ECO:0000256" key="1">
    <source>
        <dbReference type="SAM" id="MobiDB-lite"/>
    </source>
</evidence>
<gene>
    <name evidence="2" type="ORF">PDENDC454_05766</name>
</gene>
<evidence type="ECO:0000313" key="3">
    <source>
        <dbReference type="Proteomes" id="UP000003900"/>
    </source>
</evidence>
<feature type="region of interest" description="Disordered" evidence="1">
    <location>
        <begin position="54"/>
        <end position="77"/>
    </location>
</feature>
<proteinExistence type="predicted"/>
<feature type="compositionally biased region" description="Basic and acidic residues" evidence="1">
    <location>
        <begin position="57"/>
        <end position="69"/>
    </location>
</feature>
<organism evidence="2 3">
    <name type="scientific">Paenibacillus dendritiformis C454</name>
    <dbReference type="NCBI Taxonomy" id="1131935"/>
    <lineage>
        <taxon>Bacteria</taxon>
        <taxon>Bacillati</taxon>
        <taxon>Bacillota</taxon>
        <taxon>Bacilli</taxon>
        <taxon>Bacillales</taxon>
        <taxon>Paenibacillaceae</taxon>
        <taxon>Paenibacillus</taxon>
    </lineage>
</organism>
<sequence length="77" mass="8658">MSLSIALDACRYPYLQALHITDNASMEIDEDKIIIRTPQRVRGVVTGAFKKMGTKTVHGDDPRGDDHPDAGWLYDNR</sequence>
<dbReference type="EMBL" id="AHKH01000009">
    <property type="protein sequence ID" value="EHQ63366.1"/>
    <property type="molecule type" value="Genomic_DNA"/>
</dbReference>
<keyword evidence="3" id="KW-1185">Reference proteome</keyword>
<comment type="caution">
    <text evidence="2">The sequence shown here is derived from an EMBL/GenBank/DDBJ whole genome shotgun (WGS) entry which is preliminary data.</text>
</comment>
<protein>
    <submittedName>
        <fullName evidence="2">Uncharacterized protein</fullName>
    </submittedName>
</protein>
<accession>H3SC74</accession>
<reference evidence="2 3" key="1">
    <citation type="journal article" date="2012" name="J. Bacteriol.">
        <title>Genome Sequence of the Pattern-Forming Social Bacterium Paenibacillus dendritiformis C454 Chiral Morphotype.</title>
        <authorList>
            <person name="Sirota-Madi A."/>
            <person name="Olender T."/>
            <person name="Helman Y."/>
            <person name="Brainis I."/>
            <person name="Finkelshtein A."/>
            <person name="Roth D."/>
            <person name="Hagai E."/>
            <person name="Leshkowitz D."/>
            <person name="Brodsky L."/>
            <person name="Galatenko V."/>
            <person name="Nikolaev V."/>
            <person name="Gutnick D.L."/>
            <person name="Lancet D."/>
            <person name="Ben-Jacob E."/>
        </authorList>
    </citation>
    <scope>NUCLEOTIDE SEQUENCE [LARGE SCALE GENOMIC DNA]</scope>
    <source>
        <strain evidence="2 3">C454</strain>
    </source>
</reference>
<dbReference type="STRING" id="1131935.PDENDC454_05766"/>